<keyword evidence="1" id="KW-0812">Transmembrane</keyword>
<proteinExistence type="predicted"/>
<dbReference type="AlphaFoldDB" id="A0A9D1ZTC4"/>
<dbReference type="Proteomes" id="UP000886750">
    <property type="component" value="Unassembled WGS sequence"/>
</dbReference>
<dbReference type="Gene3D" id="2.60.40.3630">
    <property type="match status" value="5"/>
</dbReference>
<reference evidence="4" key="1">
    <citation type="journal article" date="2021" name="PeerJ">
        <title>Extensive microbial diversity within the chicken gut microbiome revealed by metagenomics and culture.</title>
        <authorList>
            <person name="Gilroy R."/>
            <person name="Ravi A."/>
            <person name="Getino M."/>
            <person name="Pursley I."/>
            <person name="Horton D.L."/>
            <person name="Alikhan N.F."/>
            <person name="Baker D."/>
            <person name="Gharbi K."/>
            <person name="Hall N."/>
            <person name="Watson M."/>
            <person name="Adriaenssens E.M."/>
            <person name="Foster-Nyarko E."/>
            <person name="Jarju S."/>
            <person name="Secka A."/>
            <person name="Antonio M."/>
            <person name="Oren A."/>
            <person name="Chaudhuri R.R."/>
            <person name="La Ragione R."/>
            <person name="Hildebrand F."/>
            <person name="Pallen M.J."/>
        </authorList>
    </citation>
    <scope>NUCLEOTIDE SEQUENCE</scope>
    <source>
        <strain evidence="4">1345</strain>
    </source>
</reference>
<evidence type="ECO:0000313" key="4">
    <source>
        <dbReference type="EMBL" id="HIY96097.1"/>
    </source>
</evidence>
<feature type="domain" description="Ig-like" evidence="3">
    <location>
        <begin position="312"/>
        <end position="379"/>
    </location>
</feature>
<comment type="caution">
    <text evidence="4">The sequence shown here is derived from an EMBL/GenBank/DDBJ whole genome shotgun (WGS) entry which is preliminary data.</text>
</comment>
<accession>A0A9D1ZTC4</accession>
<dbReference type="EMBL" id="DXCQ01000002">
    <property type="protein sequence ID" value="HIY96097.1"/>
    <property type="molecule type" value="Genomic_DNA"/>
</dbReference>
<evidence type="ECO:0000313" key="5">
    <source>
        <dbReference type="Proteomes" id="UP000886750"/>
    </source>
</evidence>
<keyword evidence="1" id="KW-1133">Transmembrane helix</keyword>
<feature type="domain" description="Ig-like" evidence="3">
    <location>
        <begin position="927"/>
        <end position="992"/>
    </location>
</feature>
<protein>
    <submittedName>
        <fullName evidence="4">Bacterial Ig-like domain-containing protein</fullName>
    </submittedName>
</protein>
<dbReference type="InterPro" id="IPR022038">
    <property type="entry name" value="Ig-like_bact"/>
</dbReference>
<dbReference type="Pfam" id="PF07523">
    <property type="entry name" value="Big_3"/>
    <property type="match status" value="4"/>
</dbReference>
<keyword evidence="2" id="KW-0732">Signal</keyword>
<sequence>MKKFVLLLLSALLMVSLSVGICAAASESGETAPFANSLTVSDQAAHDSNGGTWGVQTLPDGTACGESIQIKMNTSLTAGYFQKTQNDGNHFTHIALYTKIAGDADYAWHTLAELNKQKDSDGKSYISEVCQRGDMLVIRFESMWGAKEFSPLDVKAVKLMQGMQWLVQKPNLDGDQWHNYPNGGAGTPSADTGVNEDIVLQFTKYYNGTDNDTFIPYSDLSGEDTLTVKTQPAKLNYAIGETFDASGLVLEATVGGNAQEVPVYASMVSVENKTFTETGEQKVTVSYGGKNVEIAVTVTDLPLDHIAITQMPSKTVYTAGEEFDKAGMAVTAYPTETDEDGRVLDASVYTMSGYDATVVGEQTLTVTYMNQTATFKITVNAPEMTNFIDFDTNVWPYHNISETSEVNGVQVGHTLEIKLTVQQPNYLYGTDKKTNQGTHIELYAKIKGSDEYAWYTVQQLTEMKDSNGMPYIARVAQREQTLILYFDTFYGNEPTKEFTPLNVKAIKLKAGMQWAAQYGSANWTDGGEDAIMPGDTGVKDNIILQIEQLYHGNASATSCDIFSYYYESVDSLTVKTQPDKRAYLPGEVFEPAGMVLQATKNGETFDVNGTASMVLYDGAPLENGDTSIDVSWGGKTVSIAIEVTPEIDHIAVASAPAKTEYGLGEVLVPDLTGLVVKAYAANDAEGWTVVNSELTISGYDMTVADTYSVEVTYRNFKTSFEITVSDNNPDSRMTFYHGSPIQITDQAGTLSVRFNFENITVKTGFWSLYKVDAVSNVKDKVFLQVSDLYKGDKLEVGEWYSVGELMNVYDGNNMPYIARASQFGESLVLHLDTYFGGSEPSLEFTRECVSAMRLEEGLFFVEYITNNWGDQSGWENNLSSYTMIPNAILRDTVEIEMNIVGTSWLRPFKEDANGNMAEDALVVKTMPNKTQYAVGDDFDPIGLVLHAKYRDGGEEDIAITDRTVCSYDFSEEGKAIVTVNFNDGSVTLEVNVGEDDPSSQPGGGCSGAAGFGGIALLSCMALAACVLLIARKRTNR</sequence>
<feature type="domain" description="Ig-like" evidence="3">
    <location>
        <begin position="230"/>
        <end position="298"/>
    </location>
</feature>
<evidence type="ECO:0000256" key="2">
    <source>
        <dbReference type="SAM" id="SignalP"/>
    </source>
</evidence>
<feature type="signal peptide" evidence="2">
    <location>
        <begin position="1"/>
        <end position="24"/>
    </location>
</feature>
<gene>
    <name evidence="4" type="ORF">H9729_00235</name>
</gene>
<evidence type="ECO:0000259" key="3">
    <source>
        <dbReference type="Pfam" id="PF07523"/>
    </source>
</evidence>
<feature type="transmembrane region" description="Helical" evidence="1">
    <location>
        <begin position="1008"/>
        <end position="1030"/>
    </location>
</feature>
<name>A0A9D1ZTC4_9FIRM</name>
<feature type="chain" id="PRO_5039249499" evidence="2">
    <location>
        <begin position="25"/>
        <end position="1036"/>
    </location>
</feature>
<keyword evidence="1" id="KW-0472">Membrane</keyword>
<feature type="domain" description="Ig-like" evidence="3">
    <location>
        <begin position="656"/>
        <end position="724"/>
    </location>
</feature>
<evidence type="ECO:0000256" key="1">
    <source>
        <dbReference type="SAM" id="Phobius"/>
    </source>
</evidence>
<organism evidence="4 5">
    <name type="scientific">Candidatus Borkfalkia excrementigallinarum</name>
    <dbReference type="NCBI Taxonomy" id="2838506"/>
    <lineage>
        <taxon>Bacteria</taxon>
        <taxon>Bacillati</taxon>
        <taxon>Bacillota</taxon>
        <taxon>Clostridia</taxon>
        <taxon>Christensenellales</taxon>
        <taxon>Christensenellaceae</taxon>
        <taxon>Candidatus Borkfalkia</taxon>
    </lineage>
</organism>
<reference evidence="4" key="2">
    <citation type="submission" date="2021-04" db="EMBL/GenBank/DDBJ databases">
        <authorList>
            <person name="Gilroy R."/>
        </authorList>
    </citation>
    <scope>NUCLEOTIDE SEQUENCE</scope>
    <source>
        <strain evidence="4">1345</strain>
    </source>
</reference>